<evidence type="ECO:0000313" key="2">
    <source>
        <dbReference type="Proteomes" id="UP000054324"/>
    </source>
</evidence>
<sequence>MKECECGGNMHTHKCNGIVSGREAELHIQAEDLKGSCLAANKNVPMWDQDFKSIEFRQVSLMRCQQLQPLYDEYAVITAENDDEALLIGLEIDEHVLRLVEDDSTEIVCNIGRTG</sequence>
<dbReference type="EMBL" id="KL596849">
    <property type="protein sequence ID" value="KER23462.1"/>
    <property type="molecule type" value="Genomic_DNA"/>
</dbReference>
<gene>
    <name evidence="1" type="ORF">T265_08680</name>
</gene>
<reference evidence="1 2" key="1">
    <citation type="submission" date="2013-11" db="EMBL/GenBank/DDBJ databases">
        <title>Opisthorchis viverrini - life in the bile duct.</title>
        <authorList>
            <person name="Young N.D."/>
            <person name="Nagarajan N."/>
            <person name="Lin S.J."/>
            <person name="Korhonen P.K."/>
            <person name="Jex A.R."/>
            <person name="Hall R.S."/>
            <person name="Safavi-Hemami H."/>
            <person name="Kaewkong W."/>
            <person name="Bertrand D."/>
            <person name="Gao S."/>
            <person name="Seet Q."/>
            <person name="Wongkham S."/>
            <person name="Teh B.T."/>
            <person name="Wongkham C."/>
            <person name="Intapan P.M."/>
            <person name="Maleewong W."/>
            <person name="Yang X."/>
            <person name="Hu M."/>
            <person name="Wang Z."/>
            <person name="Hofmann A."/>
            <person name="Sternberg P.W."/>
            <person name="Tan P."/>
            <person name="Wang J."/>
            <person name="Gasser R.B."/>
        </authorList>
    </citation>
    <scope>NUCLEOTIDE SEQUENCE [LARGE SCALE GENOMIC DNA]</scope>
</reference>
<dbReference type="GeneID" id="20322859"/>
<protein>
    <submittedName>
        <fullName evidence="1">Uncharacterized protein</fullName>
    </submittedName>
</protein>
<accession>A0A074ZCU9</accession>
<dbReference type="CTD" id="20322859"/>
<dbReference type="Proteomes" id="UP000054324">
    <property type="component" value="Unassembled WGS sequence"/>
</dbReference>
<name>A0A074ZCU9_OPIVI</name>
<keyword evidence="2" id="KW-1185">Reference proteome</keyword>
<proteinExistence type="predicted"/>
<dbReference type="RefSeq" id="XP_009172815.1">
    <property type="nucleotide sequence ID" value="XM_009174551.1"/>
</dbReference>
<organism evidence="1 2">
    <name type="scientific">Opisthorchis viverrini</name>
    <name type="common">Southeast Asian liver fluke</name>
    <dbReference type="NCBI Taxonomy" id="6198"/>
    <lineage>
        <taxon>Eukaryota</taxon>
        <taxon>Metazoa</taxon>
        <taxon>Spiralia</taxon>
        <taxon>Lophotrochozoa</taxon>
        <taxon>Platyhelminthes</taxon>
        <taxon>Trematoda</taxon>
        <taxon>Digenea</taxon>
        <taxon>Opisthorchiida</taxon>
        <taxon>Opisthorchiata</taxon>
        <taxon>Opisthorchiidae</taxon>
        <taxon>Opisthorchis</taxon>
    </lineage>
</organism>
<evidence type="ECO:0000313" key="1">
    <source>
        <dbReference type="EMBL" id="KER23462.1"/>
    </source>
</evidence>
<dbReference type="KEGG" id="ovi:T265_08680"/>
<dbReference type="AlphaFoldDB" id="A0A074ZCU9"/>